<protein>
    <submittedName>
        <fullName evidence="1">Uncharacterized protein</fullName>
    </submittedName>
</protein>
<dbReference type="GO" id="GO:0003676">
    <property type="term" value="F:nucleic acid binding"/>
    <property type="evidence" value="ECO:0007669"/>
    <property type="project" value="InterPro"/>
</dbReference>
<name>A0A6P2WMZ1_BURL3</name>
<dbReference type="PANTHER" id="PTHR36015:SF6">
    <property type="entry name" value="HOLLIDAY JUNCTION RESOLVASE MOC1, CHLOROPLASTIC-RELATED"/>
    <property type="match status" value="1"/>
</dbReference>
<dbReference type="RefSeq" id="WP_175012187.1">
    <property type="nucleotide sequence ID" value="NZ_CABVQN010000008.1"/>
</dbReference>
<dbReference type="Proteomes" id="UP000494110">
    <property type="component" value="Unassembled WGS sequence"/>
</dbReference>
<dbReference type="InterPro" id="IPR036397">
    <property type="entry name" value="RNaseH_sf"/>
</dbReference>
<dbReference type="EMBL" id="CABVQN010000008">
    <property type="protein sequence ID" value="VWC95726.1"/>
    <property type="molecule type" value="Genomic_DNA"/>
</dbReference>
<proteinExistence type="predicted"/>
<dbReference type="AlphaFoldDB" id="A0A6P2WMZ1"/>
<reference evidence="1 2" key="1">
    <citation type="submission" date="2019-09" db="EMBL/GenBank/DDBJ databases">
        <authorList>
            <person name="Depoorter E."/>
        </authorList>
    </citation>
    <scope>NUCLEOTIDE SEQUENCE [LARGE SCALE GENOMIC DNA]</scope>
    <source>
        <strain evidence="1">R-39750</strain>
    </source>
</reference>
<organism evidence="1 2">
    <name type="scientific">Burkholderia lata (strain ATCC 17760 / DSM 23089 / LMG 22485 / NCIMB 9086 / R18194 / 383)</name>
    <dbReference type="NCBI Taxonomy" id="482957"/>
    <lineage>
        <taxon>Bacteria</taxon>
        <taxon>Pseudomonadati</taxon>
        <taxon>Pseudomonadota</taxon>
        <taxon>Betaproteobacteria</taxon>
        <taxon>Burkholderiales</taxon>
        <taxon>Burkholderiaceae</taxon>
        <taxon>Burkholderia</taxon>
        <taxon>Burkholderia cepacia complex</taxon>
    </lineage>
</organism>
<dbReference type="SUPFAM" id="SSF53098">
    <property type="entry name" value="Ribonuclease H-like"/>
    <property type="match status" value="1"/>
</dbReference>
<evidence type="ECO:0000313" key="1">
    <source>
        <dbReference type="EMBL" id="VWC95726.1"/>
    </source>
</evidence>
<dbReference type="GO" id="GO:0008821">
    <property type="term" value="F:crossover junction DNA endonuclease activity"/>
    <property type="evidence" value="ECO:0007669"/>
    <property type="project" value="InterPro"/>
</dbReference>
<dbReference type="InterPro" id="IPR045290">
    <property type="entry name" value="MOC1-like"/>
</dbReference>
<gene>
    <name evidence="1" type="ORF">BLA39750_02209</name>
</gene>
<dbReference type="CDD" id="cd22992">
    <property type="entry name" value="MOC1"/>
    <property type="match status" value="1"/>
</dbReference>
<dbReference type="Gene3D" id="3.30.420.10">
    <property type="entry name" value="Ribonuclease H-like superfamily/Ribonuclease H"/>
    <property type="match status" value="1"/>
</dbReference>
<evidence type="ECO:0000313" key="2">
    <source>
        <dbReference type="Proteomes" id="UP000494110"/>
    </source>
</evidence>
<dbReference type="InterPro" id="IPR012337">
    <property type="entry name" value="RNaseH-like_sf"/>
</dbReference>
<sequence>MILGIDPGLYGALAFHGATPVLYDMPLKDGAVDGRRLHEIIHVFRSEIEFAAVENVTSRPRQKGVFNFGVSTGKVLGVLEALSIPIVPVSPQKWKQAMGLRGADKQSSVELAKTLVPAAASQLTLKRHDGRAEALLIALFASSLK</sequence>
<accession>A0A6P2WMZ1</accession>
<dbReference type="PANTHER" id="PTHR36015">
    <property type="entry name" value="HOLLIDAY JUNCTION RESOLVASE MOC1, CHLOROPLASTIC-RELATED"/>
    <property type="match status" value="1"/>
</dbReference>